<feature type="signal peptide" evidence="1">
    <location>
        <begin position="1"/>
        <end position="20"/>
    </location>
</feature>
<evidence type="ECO:0000313" key="3">
    <source>
        <dbReference type="Proteomes" id="UP001162483"/>
    </source>
</evidence>
<protein>
    <recommendedName>
        <fullName evidence="4">Secreted protein</fullName>
    </recommendedName>
</protein>
<feature type="non-terminal residue" evidence="2">
    <location>
        <position position="1"/>
    </location>
</feature>
<accession>A0ABN9H371</accession>
<feature type="chain" id="PRO_5046609647" description="Secreted protein" evidence="1">
    <location>
        <begin position="21"/>
        <end position="82"/>
    </location>
</feature>
<name>A0ABN9H371_9NEOB</name>
<organism evidence="2 3">
    <name type="scientific">Staurois parvus</name>
    <dbReference type="NCBI Taxonomy" id="386267"/>
    <lineage>
        <taxon>Eukaryota</taxon>
        <taxon>Metazoa</taxon>
        <taxon>Chordata</taxon>
        <taxon>Craniata</taxon>
        <taxon>Vertebrata</taxon>
        <taxon>Euteleostomi</taxon>
        <taxon>Amphibia</taxon>
        <taxon>Batrachia</taxon>
        <taxon>Anura</taxon>
        <taxon>Neobatrachia</taxon>
        <taxon>Ranoidea</taxon>
        <taxon>Ranidae</taxon>
        <taxon>Staurois</taxon>
    </lineage>
</organism>
<evidence type="ECO:0000256" key="1">
    <source>
        <dbReference type="SAM" id="SignalP"/>
    </source>
</evidence>
<proteinExistence type="predicted"/>
<evidence type="ECO:0000313" key="2">
    <source>
        <dbReference type="EMBL" id="CAI9616184.1"/>
    </source>
</evidence>
<keyword evidence="3" id="KW-1185">Reference proteome</keyword>
<keyword evidence="1" id="KW-0732">Signal</keyword>
<gene>
    <name evidence="2" type="ORF">SPARVUS_LOCUS15339596</name>
</gene>
<evidence type="ECO:0008006" key="4">
    <source>
        <dbReference type="Google" id="ProtNLM"/>
    </source>
</evidence>
<dbReference type="Proteomes" id="UP001162483">
    <property type="component" value="Unassembled WGS sequence"/>
</dbReference>
<sequence length="82" mass="9060">TGDGTRLFFCLLFCTDLLHCYRPSLLSDLAYSTSSHQTFTCCCTTNRCLFHSWLHQGVATWSRFAPSPSPPSGALVNKQVGT</sequence>
<dbReference type="EMBL" id="CATNWA010020004">
    <property type="protein sequence ID" value="CAI9616184.1"/>
    <property type="molecule type" value="Genomic_DNA"/>
</dbReference>
<comment type="caution">
    <text evidence="2">The sequence shown here is derived from an EMBL/GenBank/DDBJ whole genome shotgun (WGS) entry which is preliminary data.</text>
</comment>
<reference evidence="2" key="1">
    <citation type="submission" date="2023-05" db="EMBL/GenBank/DDBJ databases">
        <authorList>
            <person name="Stuckert A."/>
        </authorList>
    </citation>
    <scope>NUCLEOTIDE SEQUENCE</scope>
</reference>